<evidence type="ECO:0000256" key="5">
    <source>
        <dbReference type="ARBA" id="ARBA00023277"/>
    </source>
</evidence>
<dbReference type="PANTHER" id="PTHR22298">
    <property type="entry name" value="ENDO-1,4-BETA-GLUCANASE"/>
    <property type="match status" value="1"/>
</dbReference>
<keyword evidence="3 8" id="KW-0378">Hydrolase</keyword>
<evidence type="ECO:0000256" key="1">
    <source>
        <dbReference type="ARBA" id="ARBA00000966"/>
    </source>
</evidence>
<name>A0ABQ9FST5_TEGGR</name>
<evidence type="ECO:0000256" key="7">
    <source>
        <dbReference type="ARBA" id="ARBA00023326"/>
    </source>
</evidence>
<dbReference type="EMBL" id="JARBDR010000141">
    <property type="protein sequence ID" value="KAJ8319742.1"/>
    <property type="molecule type" value="Genomic_DNA"/>
</dbReference>
<dbReference type="InterPro" id="IPR008928">
    <property type="entry name" value="6-hairpin_glycosidase_sf"/>
</dbReference>
<keyword evidence="12" id="KW-1185">Reference proteome</keyword>
<evidence type="ECO:0000313" key="12">
    <source>
        <dbReference type="Proteomes" id="UP001217089"/>
    </source>
</evidence>
<dbReference type="Gene3D" id="1.50.10.10">
    <property type="match status" value="2"/>
</dbReference>
<dbReference type="InterPro" id="IPR012341">
    <property type="entry name" value="6hp_glycosidase-like_sf"/>
</dbReference>
<dbReference type="InterPro" id="IPR033126">
    <property type="entry name" value="Glyco_hydro_9_Asp/Glu_AS"/>
</dbReference>
<evidence type="ECO:0000259" key="10">
    <source>
        <dbReference type="Pfam" id="PF00759"/>
    </source>
</evidence>
<feature type="domain" description="Glycoside hydrolase family 9" evidence="10">
    <location>
        <begin position="274"/>
        <end position="356"/>
    </location>
</feature>
<evidence type="ECO:0000256" key="3">
    <source>
        <dbReference type="ARBA" id="ARBA00022801"/>
    </source>
</evidence>
<proteinExistence type="inferred from homology"/>
<evidence type="ECO:0000256" key="9">
    <source>
        <dbReference type="RuleBase" id="RU361166"/>
    </source>
</evidence>
<feature type="active site" evidence="8">
    <location>
        <position position="558"/>
    </location>
</feature>
<keyword evidence="5 8" id="KW-0119">Carbohydrate metabolism</keyword>
<evidence type="ECO:0000256" key="6">
    <source>
        <dbReference type="ARBA" id="ARBA00023295"/>
    </source>
</evidence>
<sequence>MTQAYETYETLNIVGSWHGGYDTSFSLHPTKIYNGWCIHIVLDQPVDCVLMWRAKLVNSTRCKGNREFLAVNEWFDRQLQPGHQEDFRLQVWHSYDHTVNGRVYLKDSCYSCLYSSNLPEYVSTGGLGYEKCTGKKSPTTTTTTTTTTGPTYTVNVTTAVYNQITKPPNVTTSTGQTIYQTGSTTLAASPMSYVSKSVTDQAITPLPFSHVDVNSTTVVNLTQGQVNKFTALQGVGQTVLSHSNISFGGQPLSEPNSSHGFNFNNGNGNTRYNYSKALELSILFYDSQRSGKLPTNNTIPWRSDSATNDSDHGIDLTGGWYDAGDYMKFNFPMSASTTNLLWGLEKWKDGYKDAGDGSRDHAYTGRPEDMHMKRPSYKVTASKPGSDVAGETAASLAAGSIIQITRRNYSMPLGVSINLQKATEEFTQKMLLYEITGEDKYKHDVESFVKSYLPGGNVSYTPCGLAFVNEWGPLRYSANAAFIALLAVENGIGDGRYKQFATSQINYMLGDNNKNISYEIGFGGHYPKHPYHRSSLYNNAVLKGALVAGPDKNDNYQDKQDDYQKNEVACDYNAGFQSVLAGLIHFAHNGLLPVSPPAKC</sequence>
<feature type="domain" description="Glycoside hydrolase family 9" evidence="10">
    <location>
        <begin position="435"/>
        <end position="580"/>
    </location>
</feature>
<gene>
    <name evidence="11" type="ORF">KUTeg_001329</name>
</gene>
<dbReference type="Proteomes" id="UP001217089">
    <property type="component" value="Unassembled WGS sequence"/>
</dbReference>
<evidence type="ECO:0000256" key="4">
    <source>
        <dbReference type="ARBA" id="ARBA00023001"/>
    </source>
</evidence>
<comment type="similarity">
    <text evidence="2 8 9">Belongs to the glycosyl hydrolase 9 (cellulase E) family.</text>
</comment>
<comment type="caution">
    <text evidence="11">The sequence shown here is derived from an EMBL/GenBank/DDBJ whole genome shotgun (WGS) entry which is preliminary data.</text>
</comment>
<evidence type="ECO:0000256" key="2">
    <source>
        <dbReference type="ARBA" id="ARBA00007072"/>
    </source>
</evidence>
<evidence type="ECO:0000313" key="11">
    <source>
        <dbReference type="EMBL" id="KAJ8319742.1"/>
    </source>
</evidence>
<dbReference type="InterPro" id="IPR001701">
    <property type="entry name" value="Glyco_hydro_9"/>
</dbReference>
<feature type="active site" evidence="8">
    <location>
        <position position="567"/>
    </location>
</feature>
<comment type="catalytic activity">
    <reaction evidence="1 9">
        <text>Endohydrolysis of (1-&gt;4)-beta-D-glucosidic linkages in cellulose, lichenin and cereal beta-D-glucans.</text>
        <dbReference type="EC" id="3.2.1.4"/>
    </reaction>
</comment>
<dbReference type="Pfam" id="PF00759">
    <property type="entry name" value="Glyco_hydro_9"/>
    <property type="match status" value="2"/>
</dbReference>
<keyword evidence="4 9" id="KW-0136">Cellulose degradation</keyword>
<evidence type="ECO:0000256" key="8">
    <source>
        <dbReference type="PROSITE-ProRule" id="PRU10060"/>
    </source>
</evidence>
<organism evidence="11 12">
    <name type="scientific">Tegillarca granosa</name>
    <name type="common">Malaysian cockle</name>
    <name type="synonym">Anadara granosa</name>
    <dbReference type="NCBI Taxonomy" id="220873"/>
    <lineage>
        <taxon>Eukaryota</taxon>
        <taxon>Metazoa</taxon>
        <taxon>Spiralia</taxon>
        <taxon>Lophotrochozoa</taxon>
        <taxon>Mollusca</taxon>
        <taxon>Bivalvia</taxon>
        <taxon>Autobranchia</taxon>
        <taxon>Pteriomorphia</taxon>
        <taxon>Arcoida</taxon>
        <taxon>Arcoidea</taxon>
        <taxon>Arcidae</taxon>
        <taxon>Tegillarca</taxon>
    </lineage>
</organism>
<keyword evidence="6 8" id="KW-0326">Glycosidase</keyword>
<dbReference type="EC" id="3.2.1.4" evidence="9"/>
<accession>A0ABQ9FST5</accession>
<keyword evidence="7 8" id="KW-0624">Polysaccharide degradation</keyword>
<reference evidence="11 12" key="1">
    <citation type="submission" date="2022-12" db="EMBL/GenBank/DDBJ databases">
        <title>Chromosome-level genome of Tegillarca granosa.</title>
        <authorList>
            <person name="Kim J."/>
        </authorList>
    </citation>
    <scope>NUCLEOTIDE SEQUENCE [LARGE SCALE GENOMIC DNA]</scope>
    <source>
        <strain evidence="11">Teg-2019</strain>
        <tissue evidence="11">Adductor muscle</tissue>
    </source>
</reference>
<protein>
    <recommendedName>
        <fullName evidence="9">Endoglucanase</fullName>
        <ecNumber evidence="9">3.2.1.4</ecNumber>
    </recommendedName>
</protein>
<dbReference type="PROSITE" id="PS00698">
    <property type="entry name" value="GH9_3"/>
    <property type="match status" value="1"/>
</dbReference>
<dbReference type="SUPFAM" id="SSF48208">
    <property type="entry name" value="Six-hairpin glycosidases"/>
    <property type="match status" value="1"/>
</dbReference>